<keyword evidence="2" id="KW-1185">Reference proteome</keyword>
<dbReference type="AlphaFoldDB" id="A0A7J7MTS5"/>
<accession>A0A7J7MTS5</accession>
<proteinExistence type="predicted"/>
<dbReference type="EMBL" id="JACGCM010001237">
    <property type="protein sequence ID" value="KAF6158227.1"/>
    <property type="molecule type" value="Genomic_DNA"/>
</dbReference>
<name>A0A7J7MTS5_9MAGN</name>
<evidence type="ECO:0000313" key="2">
    <source>
        <dbReference type="Proteomes" id="UP000541444"/>
    </source>
</evidence>
<organism evidence="1 2">
    <name type="scientific">Kingdonia uniflora</name>
    <dbReference type="NCBI Taxonomy" id="39325"/>
    <lineage>
        <taxon>Eukaryota</taxon>
        <taxon>Viridiplantae</taxon>
        <taxon>Streptophyta</taxon>
        <taxon>Embryophyta</taxon>
        <taxon>Tracheophyta</taxon>
        <taxon>Spermatophyta</taxon>
        <taxon>Magnoliopsida</taxon>
        <taxon>Ranunculales</taxon>
        <taxon>Circaeasteraceae</taxon>
        <taxon>Kingdonia</taxon>
    </lineage>
</organism>
<dbReference type="Proteomes" id="UP000541444">
    <property type="component" value="Unassembled WGS sequence"/>
</dbReference>
<sequence length="208" mass="23496">MPLQVPNGNYEYYLGDRYWRQLTGEAHIPLDPPLSMSPHISPATLQKMSAQELWHLTHGMWQLALAESARDARRLQELTDKNDTLRRHLDSVDDQLYAHDLHLRRGCDVRVVPLPAGGGVRTRQRGSGLRIRGGGVSSSSSDNLIFDCAAAIYVLHQAAMNIVVVYDATSSHGRSVMGRKDKRKKRDHPLGYYSIIQVYFKPNCTYEP</sequence>
<reference evidence="1 2" key="1">
    <citation type="journal article" date="2020" name="IScience">
        <title>Genome Sequencing of the Endangered Kingdonia uniflora (Circaeasteraceae, Ranunculales) Reveals Potential Mechanisms of Evolutionary Specialization.</title>
        <authorList>
            <person name="Sun Y."/>
            <person name="Deng T."/>
            <person name="Zhang A."/>
            <person name="Moore M.J."/>
            <person name="Landis J.B."/>
            <person name="Lin N."/>
            <person name="Zhang H."/>
            <person name="Zhang X."/>
            <person name="Huang J."/>
            <person name="Zhang X."/>
            <person name="Sun H."/>
            <person name="Wang H."/>
        </authorList>
    </citation>
    <scope>NUCLEOTIDE SEQUENCE [LARGE SCALE GENOMIC DNA]</scope>
    <source>
        <strain evidence="1">TB1705</strain>
        <tissue evidence="1">Leaf</tissue>
    </source>
</reference>
<evidence type="ECO:0000313" key="1">
    <source>
        <dbReference type="EMBL" id="KAF6158227.1"/>
    </source>
</evidence>
<gene>
    <name evidence="1" type="ORF">GIB67_015021</name>
</gene>
<protein>
    <submittedName>
        <fullName evidence="1">Uncharacterized protein</fullName>
    </submittedName>
</protein>
<comment type="caution">
    <text evidence="1">The sequence shown here is derived from an EMBL/GenBank/DDBJ whole genome shotgun (WGS) entry which is preliminary data.</text>
</comment>